<evidence type="ECO:0000313" key="3">
    <source>
        <dbReference type="Proteomes" id="UP000484381"/>
    </source>
</evidence>
<keyword evidence="3" id="KW-1185">Reference proteome</keyword>
<evidence type="ECO:0008006" key="4">
    <source>
        <dbReference type="Google" id="ProtNLM"/>
    </source>
</evidence>
<keyword evidence="1" id="KW-0472">Membrane</keyword>
<sequence>MLLGAAIGLLVSFSMDVTVASPFDGTRVTNFGLISQRNSIQMVSGFAALCAVLLITLSGRRSSTSEAPGDRIACPACAEPILRAAKICKHCHTEIGTADRPPEIQPSNHDVVNVPVASNADLRFVVGIVIVAAIVAVAMKLGLT</sequence>
<name>A0A7X1NAC2_9BURK</name>
<evidence type="ECO:0000313" key="2">
    <source>
        <dbReference type="EMBL" id="MPW17911.1"/>
    </source>
</evidence>
<feature type="transmembrane region" description="Helical" evidence="1">
    <location>
        <begin position="124"/>
        <end position="143"/>
    </location>
</feature>
<dbReference type="Proteomes" id="UP000484381">
    <property type="component" value="Unassembled WGS sequence"/>
</dbReference>
<comment type="caution">
    <text evidence="2">The sequence shown here is derived from an EMBL/GenBank/DDBJ whole genome shotgun (WGS) entry which is preliminary data.</text>
</comment>
<dbReference type="RefSeq" id="WP_152758689.1">
    <property type="nucleotide sequence ID" value="NZ_WHNP01000010.1"/>
</dbReference>
<gene>
    <name evidence="2" type="ORF">GCT13_13425</name>
</gene>
<proteinExistence type="predicted"/>
<protein>
    <recommendedName>
        <fullName evidence="4">Zinc ribbon domain-containing protein</fullName>
    </recommendedName>
</protein>
<evidence type="ECO:0000256" key="1">
    <source>
        <dbReference type="SAM" id="Phobius"/>
    </source>
</evidence>
<keyword evidence="1" id="KW-1133">Transmembrane helix</keyword>
<dbReference type="AlphaFoldDB" id="A0A7X1NAC2"/>
<keyword evidence="1" id="KW-0812">Transmembrane</keyword>
<dbReference type="EMBL" id="WHNP01000010">
    <property type="protein sequence ID" value="MPW17911.1"/>
    <property type="molecule type" value="Genomic_DNA"/>
</dbReference>
<organism evidence="2 3">
    <name type="scientific">Paraburkholderia franconis</name>
    <dbReference type="NCBI Taxonomy" id="2654983"/>
    <lineage>
        <taxon>Bacteria</taxon>
        <taxon>Pseudomonadati</taxon>
        <taxon>Pseudomonadota</taxon>
        <taxon>Betaproteobacteria</taxon>
        <taxon>Burkholderiales</taxon>
        <taxon>Burkholderiaceae</taxon>
        <taxon>Paraburkholderia</taxon>
    </lineage>
</organism>
<reference evidence="2 3" key="1">
    <citation type="submission" date="2019-10" db="EMBL/GenBank/DDBJ databases">
        <title>Paraburkholderia sp. isolated from nodules of Mimosa pudica from Brazilian Atlantic Forest soils.</title>
        <authorList>
            <person name="Paulitsch F."/>
            <person name="Hungria M."/>
            <person name="Dall'Agnol R."/>
        </authorList>
    </citation>
    <scope>NUCLEOTIDE SEQUENCE [LARGE SCALE GENOMIC DNA]</scope>
    <source>
        <strain evidence="2 3">CNPSo 3157</strain>
    </source>
</reference>
<accession>A0A7X1NAC2</accession>